<reference evidence="3" key="1">
    <citation type="journal article" date="2019" name="Int. J. Syst. Evol. Microbiol.">
        <title>The Global Catalogue of Microorganisms (GCM) 10K type strain sequencing project: providing services to taxonomists for standard genome sequencing and annotation.</title>
        <authorList>
            <consortium name="The Broad Institute Genomics Platform"/>
            <consortium name="The Broad Institute Genome Sequencing Center for Infectious Disease"/>
            <person name="Wu L."/>
            <person name="Ma J."/>
        </authorList>
    </citation>
    <scope>NUCLEOTIDE SEQUENCE [LARGE SCALE GENOMIC DNA]</scope>
    <source>
        <strain evidence="3">JCM 18306</strain>
    </source>
</reference>
<comment type="caution">
    <text evidence="2">The sequence shown here is derived from an EMBL/GenBank/DDBJ whole genome shotgun (WGS) entry which is preliminary data.</text>
</comment>
<proteinExistence type="predicted"/>
<protein>
    <submittedName>
        <fullName evidence="2">Uncharacterized protein</fullName>
    </submittedName>
</protein>
<keyword evidence="3" id="KW-1185">Reference proteome</keyword>
<organism evidence="2 3">
    <name type="scientific">Streptomyces thinghirensis</name>
    <dbReference type="NCBI Taxonomy" id="551547"/>
    <lineage>
        <taxon>Bacteria</taxon>
        <taxon>Bacillati</taxon>
        <taxon>Actinomycetota</taxon>
        <taxon>Actinomycetes</taxon>
        <taxon>Kitasatosporales</taxon>
        <taxon>Streptomycetaceae</taxon>
        <taxon>Streptomyces</taxon>
    </lineage>
</organism>
<sequence>MVRLRIPQATGLACLYDKHRPIAVRFPAVAAPGGPMHLSAELIGGAASLVGLGILTLASIRSIGRRGSSAGG</sequence>
<dbReference type="EMBL" id="BAABJR010000040">
    <property type="protein sequence ID" value="GAA5218034.1"/>
    <property type="molecule type" value="Genomic_DNA"/>
</dbReference>
<keyword evidence="1" id="KW-0812">Transmembrane</keyword>
<accession>A0ABP9TJ15</accession>
<feature type="transmembrane region" description="Helical" evidence="1">
    <location>
        <begin position="42"/>
        <end position="60"/>
    </location>
</feature>
<gene>
    <name evidence="2" type="ORF">GCM10023323_77200</name>
</gene>
<evidence type="ECO:0000256" key="1">
    <source>
        <dbReference type="SAM" id="Phobius"/>
    </source>
</evidence>
<keyword evidence="1" id="KW-1133">Transmembrane helix</keyword>
<name>A0ABP9TJ15_9ACTN</name>
<evidence type="ECO:0000313" key="2">
    <source>
        <dbReference type="EMBL" id="GAA5218034.1"/>
    </source>
</evidence>
<dbReference type="Proteomes" id="UP001499878">
    <property type="component" value="Unassembled WGS sequence"/>
</dbReference>
<keyword evidence="1" id="KW-0472">Membrane</keyword>
<evidence type="ECO:0000313" key="3">
    <source>
        <dbReference type="Proteomes" id="UP001499878"/>
    </source>
</evidence>